<dbReference type="Pfam" id="PF00135">
    <property type="entry name" value="COesterase"/>
    <property type="match status" value="1"/>
</dbReference>
<evidence type="ECO:0000256" key="5">
    <source>
        <dbReference type="RuleBase" id="RU361235"/>
    </source>
</evidence>
<dbReference type="InterPro" id="IPR019819">
    <property type="entry name" value="Carboxylesterase_B_CS"/>
</dbReference>
<dbReference type="PROSITE" id="PS00941">
    <property type="entry name" value="CARBOXYLESTERASE_B_2"/>
    <property type="match status" value="1"/>
</dbReference>
<dbReference type="InterPro" id="IPR002018">
    <property type="entry name" value="CarbesteraseB"/>
</dbReference>
<keyword evidence="8" id="KW-1185">Reference proteome</keyword>
<comment type="similarity">
    <text evidence="1 5">Belongs to the type-B carboxylesterase/lipase family.</text>
</comment>
<evidence type="ECO:0000313" key="8">
    <source>
        <dbReference type="Proteomes" id="UP001642540"/>
    </source>
</evidence>
<reference evidence="7 8" key="1">
    <citation type="submission" date="2024-08" db="EMBL/GenBank/DDBJ databases">
        <authorList>
            <person name="Cucini C."/>
            <person name="Frati F."/>
        </authorList>
    </citation>
    <scope>NUCLEOTIDE SEQUENCE [LARGE SCALE GENOMIC DNA]</scope>
</reference>
<keyword evidence="2" id="KW-0719">Serine esterase</keyword>
<evidence type="ECO:0000313" key="7">
    <source>
        <dbReference type="EMBL" id="CAL8090389.1"/>
    </source>
</evidence>
<sequence length="574" mass="64500">MGTKIVISVLAVLAAVGYNKYQNQKVLSPVIEIPLGKLQGIVTQSRLGKDVHEYLGIPFALPPTGNRRFELPAPVEPWEGIKDATEFGPRCMQVDIITQQFYGEEDCLYLNVFVPKMVAPKNQLPVIVYIHGGLLHYGSADIFKSKYFSDENVILVTIQYRLGALGFLNTGDKVVRGNMGLKDQVLSLKWVQSNIKHFGGDPKKVTIVGESAGGCSVHLHMLSRMSSGLFYKAISQSGTAISPFILTRSPKEQAIRFGEKLGCVTSDTKAMVQCLKNIDAATLVGTHKETVDVLHDSLSVFTATIETIKDENSFLVDDPIVLLRNGLIANKVPWITGVNAEEGLILSAGFMQNKTLVKALNKDWNGVLPKIMFYPRNDPLSAKIREHYFGKTKKLTQKHKSKLTNLVSDGAFFFPASESARLQSKHAPVYLYYYLHSGDFSLAHMVCLFRGEYHYIIELLLDSIKKWINLNVIGKRHHFFGVCHGDEQFLQFNTPISSDITPQDGVHYKMSTDFVKLWADFAADKADLNFRGVKWTPIKPDVPRLRYLLIDMSYGIVDEPFEKRIAFWRENYVL</sequence>
<evidence type="ECO:0000256" key="4">
    <source>
        <dbReference type="ARBA" id="ARBA00023180"/>
    </source>
</evidence>
<dbReference type="PROSITE" id="PS00122">
    <property type="entry name" value="CARBOXYLESTERASE_B_1"/>
    <property type="match status" value="1"/>
</dbReference>
<dbReference type="Proteomes" id="UP001642540">
    <property type="component" value="Unassembled WGS sequence"/>
</dbReference>
<keyword evidence="3 5" id="KW-0378">Hydrolase</keyword>
<dbReference type="EMBL" id="CAXLJM020000024">
    <property type="protein sequence ID" value="CAL8090389.1"/>
    <property type="molecule type" value="Genomic_DNA"/>
</dbReference>
<proteinExistence type="inferred from homology"/>
<feature type="domain" description="Carboxylesterase type B" evidence="6">
    <location>
        <begin position="28"/>
        <end position="568"/>
    </location>
</feature>
<keyword evidence="4" id="KW-0325">Glycoprotein</keyword>
<feature type="signal peptide" evidence="5">
    <location>
        <begin position="1"/>
        <end position="17"/>
    </location>
</feature>
<dbReference type="InterPro" id="IPR019826">
    <property type="entry name" value="Carboxylesterase_B_AS"/>
</dbReference>
<name>A0ABP1Q5Q9_9HEXA</name>
<evidence type="ECO:0000259" key="6">
    <source>
        <dbReference type="Pfam" id="PF00135"/>
    </source>
</evidence>
<keyword evidence="5" id="KW-0732">Signal</keyword>
<dbReference type="InterPro" id="IPR029058">
    <property type="entry name" value="AB_hydrolase_fold"/>
</dbReference>
<feature type="chain" id="PRO_5044958053" description="Carboxylic ester hydrolase" evidence="5">
    <location>
        <begin position="18"/>
        <end position="574"/>
    </location>
</feature>
<evidence type="ECO:0000256" key="2">
    <source>
        <dbReference type="ARBA" id="ARBA00022487"/>
    </source>
</evidence>
<dbReference type="EC" id="3.1.1.-" evidence="5"/>
<dbReference type="InterPro" id="IPR050309">
    <property type="entry name" value="Type-B_Carboxylest/Lipase"/>
</dbReference>
<gene>
    <name evidence="7" type="ORF">ODALV1_LOCUS7628</name>
</gene>
<dbReference type="Gene3D" id="3.40.50.1820">
    <property type="entry name" value="alpha/beta hydrolase"/>
    <property type="match status" value="1"/>
</dbReference>
<evidence type="ECO:0000256" key="1">
    <source>
        <dbReference type="ARBA" id="ARBA00005964"/>
    </source>
</evidence>
<evidence type="ECO:0000256" key="3">
    <source>
        <dbReference type="ARBA" id="ARBA00022801"/>
    </source>
</evidence>
<comment type="caution">
    <text evidence="7">The sequence shown here is derived from an EMBL/GenBank/DDBJ whole genome shotgun (WGS) entry which is preliminary data.</text>
</comment>
<organism evidence="7 8">
    <name type="scientific">Orchesella dallaii</name>
    <dbReference type="NCBI Taxonomy" id="48710"/>
    <lineage>
        <taxon>Eukaryota</taxon>
        <taxon>Metazoa</taxon>
        <taxon>Ecdysozoa</taxon>
        <taxon>Arthropoda</taxon>
        <taxon>Hexapoda</taxon>
        <taxon>Collembola</taxon>
        <taxon>Entomobryomorpha</taxon>
        <taxon>Entomobryoidea</taxon>
        <taxon>Orchesellidae</taxon>
        <taxon>Orchesellinae</taxon>
        <taxon>Orchesella</taxon>
    </lineage>
</organism>
<dbReference type="PANTHER" id="PTHR11559">
    <property type="entry name" value="CARBOXYLESTERASE"/>
    <property type="match status" value="1"/>
</dbReference>
<protein>
    <recommendedName>
        <fullName evidence="5">Carboxylic ester hydrolase</fullName>
        <ecNumber evidence="5">3.1.1.-</ecNumber>
    </recommendedName>
</protein>
<accession>A0ABP1Q5Q9</accession>
<dbReference type="SUPFAM" id="SSF53474">
    <property type="entry name" value="alpha/beta-Hydrolases"/>
    <property type="match status" value="1"/>
</dbReference>